<dbReference type="InterPro" id="IPR050388">
    <property type="entry name" value="ABC_Ni/Peptide_Import"/>
</dbReference>
<dbReference type="GO" id="GO:0005524">
    <property type="term" value="F:ATP binding"/>
    <property type="evidence" value="ECO:0007669"/>
    <property type="project" value="UniProtKB-KW"/>
</dbReference>
<evidence type="ECO:0000256" key="1">
    <source>
        <dbReference type="ARBA" id="ARBA00004202"/>
    </source>
</evidence>
<evidence type="ECO:0000259" key="8">
    <source>
        <dbReference type="PROSITE" id="PS50893"/>
    </source>
</evidence>
<feature type="domain" description="ABC transporter" evidence="8">
    <location>
        <begin position="4"/>
        <end position="252"/>
    </location>
</feature>
<comment type="subcellular location">
    <subcellularLocation>
        <location evidence="1">Cell membrane</location>
        <topology evidence="1">Peripheral membrane protein</topology>
    </subcellularLocation>
</comment>
<dbReference type="CDD" id="cd03257">
    <property type="entry name" value="ABC_NikE_OppD_transporters"/>
    <property type="match status" value="1"/>
</dbReference>
<evidence type="ECO:0000256" key="4">
    <source>
        <dbReference type="ARBA" id="ARBA00022475"/>
    </source>
</evidence>
<organism evidence="9 10">
    <name type="scientific">Acetoanaerobium pronyense</name>
    <dbReference type="NCBI Taxonomy" id="1482736"/>
    <lineage>
        <taxon>Bacteria</taxon>
        <taxon>Bacillati</taxon>
        <taxon>Bacillota</taxon>
        <taxon>Clostridia</taxon>
        <taxon>Peptostreptococcales</taxon>
        <taxon>Filifactoraceae</taxon>
        <taxon>Acetoanaerobium</taxon>
    </lineage>
</organism>
<evidence type="ECO:0000313" key="9">
    <source>
        <dbReference type="EMBL" id="MBP2028512.1"/>
    </source>
</evidence>
<dbReference type="PROSITE" id="PS50893">
    <property type="entry name" value="ABC_TRANSPORTER_2"/>
    <property type="match status" value="1"/>
</dbReference>
<keyword evidence="4" id="KW-1003">Cell membrane</keyword>
<dbReference type="PANTHER" id="PTHR43297:SF2">
    <property type="entry name" value="DIPEPTIDE TRANSPORT ATP-BINDING PROTEIN DPPD"/>
    <property type="match status" value="1"/>
</dbReference>
<proteinExistence type="inferred from homology"/>
<accession>A0ABS4KL46</accession>
<keyword evidence="6 9" id="KW-0067">ATP-binding</keyword>
<protein>
    <submittedName>
        <fullName evidence="9">Nickel transport system ATP-binding protein</fullName>
    </submittedName>
</protein>
<keyword evidence="3" id="KW-0813">Transport</keyword>
<dbReference type="Pfam" id="PF00005">
    <property type="entry name" value="ABC_tran"/>
    <property type="match status" value="1"/>
</dbReference>
<dbReference type="Proteomes" id="UP001314903">
    <property type="component" value="Unassembled WGS sequence"/>
</dbReference>
<dbReference type="EMBL" id="JAGGLI010000031">
    <property type="protein sequence ID" value="MBP2028512.1"/>
    <property type="molecule type" value="Genomic_DNA"/>
</dbReference>
<evidence type="ECO:0000313" key="10">
    <source>
        <dbReference type="Proteomes" id="UP001314903"/>
    </source>
</evidence>
<keyword evidence="5" id="KW-0547">Nucleotide-binding</keyword>
<evidence type="ECO:0000256" key="3">
    <source>
        <dbReference type="ARBA" id="ARBA00022448"/>
    </source>
</evidence>
<evidence type="ECO:0000256" key="5">
    <source>
        <dbReference type="ARBA" id="ARBA00022741"/>
    </source>
</evidence>
<reference evidence="9 10" key="1">
    <citation type="submission" date="2021-03" db="EMBL/GenBank/DDBJ databases">
        <title>Genomic Encyclopedia of Type Strains, Phase IV (KMG-IV): sequencing the most valuable type-strain genomes for metagenomic binning, comparative biology and taxonomic classification.</title>
        <authorList>
            <person name="Goeker M."/>
        </authorList>
    </citation>
    <scope>NUCLEOTIDE SEQUENCE [LARGE SCALE GENOMIC DNA]</scope>
    <source>
        <strain evidence="9 10">DSM 27512</strain>
    </source>
</reference>
<evidence type="ECO:0000256" key="2">
    <source>
        <dbReference type="ARBA" id="ARBA00005417"/>
    </source>
</evidence>
<evidence type="ECO:0000256" key="6">
    <source>
        <dbReference type="ARBA" id="ARBA00022840"/>
    </source>
</evidence>
<dbReference type="Gene3D" id="3.40.50.300">
    <property type="entry name" value="P-loop containing nucleotide triphosphate hydrolases"/>
    <property type="match status" value="1"/>
</dbReference>
<dbReference type="PANTHER" id="PTHR43297">
    <property type="entry name" value="OLIGOPEPTIDE TRANSPORT ATP-BINDING PROTEIN APPD"/>
    <property type="match status" value="1"/>
</dbReference>
<keyword evidence="10" id="KW-1185">Reference proteome</keyword>
<dbReference type="SMART" id="SM00382">
    <property type="entry name" value="AAA"/>
    <property type="match status" value="1"/>
</dbReference>
<keyword evidence="7" id="KW-0472">Membrane</keyword>
<dbReference type="InterPro" id="IPR003593">
    <property type="entry name" value="AAA+_ATPase"/>
</dbReference>
<dbReference type="InterPro" id="IPR003439">
    <property type="entry name" value="ABC_transporter-like_ATP-bd"/>
</dbReference>
<dbReference type="InterPro" id="IPR017871">
    <property type="entry name" value="ABC_transporter-like_CS"/>
</dbReference>
<comment type="caution">
    <text evidence="9">The sequence shown here is derived from an EMBL/GenBank/DDBJ whole genome shotgun (WGS) entry which is preliminary data.</text>
</comment>
<sequence length="272" mass="30416">MKILDVENLTVKMMKEAEQILVDSVSFHIKKGECLGLIGASGSGKTMTVKGILDLLNPPFFVESKITLNNMSWESLKKSEKRKIMAKDIGIILQNPMNAFDPLMRIGKQMHHYLYPYTKLKGEEFTNWLISLLEEVHISHGEDVLKKYPHQLSGGMLQRVMIALSTALSPALIIADEPTTAIDSQTQREILKLLKSIKSKNESGILMVSHDIDAVCSIADRIILMDRGRIVEQSDCVDFLRDPKSIQGKNLMKCKSKLGGEIHAFGYTKCVG</sequence>
<gene>
    <name evidence="9" type="ORF">J2Z35_002338</name>
</gene>
<dbReference type="SUPFAM" id="SSF52540">
    <property type="entry name" value="P-loop containing nucleoside triphosphate hydrolases"/>
    <property type="match status" value="1"/>
</dbReference>
<evidence type="ECO:0000256" key="7">
    <source>
        <dbReference type="ARBA" id="ARBA00023136"/>
    </source>
</evidence>
<dbReference type="PROSITE" id="PS00211">
    <property type="entry name" value="ABC_TRANSPORTER_1"/>
    <property type="match status" value="1"/>
</dbReference>
<comment type="similarity">
    <text evidence="2">Belongs to the ABC transporter superfamily.</text>
</comment>
<name>A0ABS4KL46_9FIRM</name>
<dbReference type="InterPro" id="IPR027417">
    <property type="entry name" value="P-loop_NTPase"/>
</dbReference>
<dbReference type="RefSeq" id="WP_209661561.1">
    <property type="nucleotide sequence ID" value="NZ_JAGGLI010000031.1"/>
</dbReference>